<proteinExistence type="predicted"/>
<keyword evidence="2" id="KW-1185">Reference proteome</keyword>
<dbReference type="RefSeq" id="WP_144451761.1">
    <property type="nucleotide sequence ID" value="NZ_VLKZ01000016.1"/>
</dbReference>
<accession>A0A562Q9Q2</accession>
<evidence type="ECO:0000313" key="1">
    <source>
        <dbReference type="EMBL" id="TWI52900.1"/>
    </source>
</evidence>
<organism evidence="1 2">
    <name type="scientific">Halalkalibacter nanhaiisediminis</name>
    <dbReference type="NCBI Taxonomy" id="688079"/>
    <lineage>
        <taxon>Bacteria</taxon>
        <taxon>Bacillati</taxon>
        <taxon>Bacillota</taxon>
        <taxon>Bacilli</taxon>
        <taxon>Bacillales</taxon>
        <taxon>Bacillaceae</taxon>
        <taxon>Halalkalibacter</taxon>
    </lineage>
</organism>
<dbReference type="Proteomes" id="UP000315711">
    <property type="component" value="Unassembled WGS sequence"/>
</dbReference>
<evidence type="ECO:0000313" key="2">
    <source>
        <dbReference type="Proteomes" id="UP000315711"/>
    </source>
</evidence>
<dbReference type="OrthoDB" id="2884213at2"/>
<protein>
    <submittedName>
        <fullName evidence="1">Uncharacterized protein</fullName>
    </submittedName>
</protein>
<gene>
    <name evidence="1" type="ORF">IQ10_03595</name>
</gene>
<sequence length="99" mass="11816">MNIYKAHFIHPYTQVPMIVYFNQSDRHVTFEKDNEVLGLLFKLEKNLAEDKQFQNDIDQMTMNMCKTQYPVDTFNDVFAFLEVLGVDKDDITFKQIYVH</sequence>
<dbReference type="AlphaFoldDB" id="A0A562Q9Q2"/>
<comment type="caution">
    <text evidence="1">The sequence shown here is derived from an EMBL/GenBank/DDBJ whole genome shotgun (WGS) entry which is preliminary data.</text>
</comment>
<reference evidence="1 2" key="1">
    <citation type="journal article" date="2015" name="Stand. Genomic Sci.">
        <title>Genomic Encyclopedia of Bacterial and Archaeal Type Strains, Phase III: the genomes of soil and plant-associated and newly described type strains.</title>
        <authorList>
            <person name="Whitman W.B."/>
            <person name="Woyke T."/>
            <person name="Klenk H.P."/>
            <person name="Zhou Y."/>
            <person name="Lilburn T.G."/>
            <person name="Beck B.J."/>
            <person name="De Vos P."/>
            <person name="Vandamme P."/>
            <person name="Eisen J.A."/>
            <person name="Garrity G."/>
            <person name="Hugenholtz P."/>
            <person name="Kyrpides N.C."/>
        </authorList>
    </citation>
    <scope>NUCLEOTIDE SEQUENCE [LARGE SCALE GENOMIC DNA]</scope>
    <source>
        <strain evidence="1 2">CGMCC 1.10116</strain>
    </source>
</reference>
<name>A0A562Q9Q2_9BACI</name>
<dbReference type="EMBL" id="VLKZ01000016">
    <property type="protein sequence ID" value="TWI52900.1"/>
    <property type="molecule type" value="Genomic_DNA"/>
</dbReference>